<evidence type="ECO:0000259" key="1">
    <source>
        <dbReference type="PROSITE" id="PS50181"/>
    </source>
</evidence>
<dbReference type="PROSITE" id="PS50181">
    <property type="entry name" value="FBOX"/>
    <property type="match status" value="1"/>
</dbReference>
<dbReference type="Gene3D" id="1.20.1280.50">
    <property type="match status" value="1"/>
</dbReference>
<accession>A0ABQ8KHV6</accession>
<dbReference type="Pfam" id="PF12937">
    <property type="entry name" value="F-box-like"/>
    <property type="match status" value="1"/>
</dbReference>
<dbReference type="InterPro" id="IPR036047">
    <property type="entry name" value="F-box-like_dom_sf"/>
</dbReference>
<comment type="caution">
    <text evidence="2">The sequence shown here is derived from an EMBL/GenBank/DDBJ whole genome shotgun (WGS) entry which is preliminary data.</text>
</comment>
<sequence length="641" mass="74206">MPSAIATSYVSEYKCHSNAYIGSYEVSDSPPLSLPVCPTLHSQLFPRLLSRSPVDAHSTSPGARTRLTMAQTLLNLYPPLSPTVAEETRISDHWNDDALFQTYLHRLPEPTYDQVMETGRIHARVKCSRARIRDLNILRKQILPRQSAQIDSDLAKEMFRRKVLAWQMFRVNELPAELLVEIFRYVVLSTHVMRGEATQKLRLTWVCRRFREVAIGDGVLWSRILFTDPSPWSRSLTFFERAAEAPLDICINDIAFPKVPTISHQQVMFLVEIFRTKAHNIRSLIFSLSDWLCPWFALKMFENVDNANRLELLQVDRGWEPYLWSASHFRNPESREPLVLLGGNTPSLKTLILNGISLNWDTVNTANLRALDIRRLTRDVAPTVQQFRVLLQAPNLMKLYLHSTVPQFEGPLLLEPVFMPNLRELRLGDMSCQSAMNILRCMHAPEVHILALLSMTGADYTPLFEMLTWRFQWIEVLELTVVQFEDNTTAREHIMKWFDSMINLRVLKIESLNSPAVFRYLLADPQEWRDDSHPFSQEPFRSSHGFMHHMNPNLTTLVTNKIPADELAFFAKGRDDFLLPLSVVAIPEEKWKEYTPQQKAPLAFLDKRIQLVRNHPHHLTTEEHKIRIALDQSFRVRGMLT</sequence>
<dbReference type="EMBL" id="JADCUA010000009">
    <property type="protein sequence ID" value="KAH9836953.1"/>
    <property type="molecule type" value="Genomic_DNA"/>
</dbReference>
<dbReference type="Proteomes" id="UP000814176">
    <property type="component" value="Unassembled WGS sequence"/>
</dbReference>
<dbReference type="SUPFAM" id="SSF81383">
    <property type="entry name" value="F-box domain"/>
    <property type="match status" value="1"/>
</dbReference>
<dbReference type="InterPro" id="IPR001810">
    <property type="entry name" value="F-box_dom"/>
</dbReference>
<evidence type="ECO:0000313" key="3">
    <source>
        <dbReference type="Proteomes" id="UP000814176"/>
    </source>
</evidence>
<name>A0ABQ8KHV6_9APHY</name>
<dbReference type="RefSeq" id="XP_047779122.1">
    <property type="nucleotide sequence ID" value="XM_047919483.1"/>
</dbReference>
<dbReference type="SUPFAM" id="SSF52047">
    <property type="entry name" value="RNI-like"/>
    <property type="match status" value="1"/>
</dbReference>
<protein>
    <recommendedName>
        <fullName evidence="1">F-box domain-containing protein</fullName>
    </recommendedName>
</protein>
<reference evidence="2 3" key="1">
    <citation type="journal article" date="2021" name="Environ. Microbiol.">
        <title>Gene family expansions and transcriptome signatures uncover fungal adaptations to wood decay.</title>
        <authorList>
            <person name="Hage H."/>
            <person name="Miyauchi S."/>
            <person name="Viragh M."/>
            <person name="Drula E."/>
            <person name="Min B."/>
            <person name="Chaduli D."/>
            <person name="Navarro D."/>
            <person name="Favel A."/>
            <person name="Norest M."/>
            <person name="Lesage-Meessen L."/>
            <person name="Balint B."/>
            <person name="Merenyi Z."/>
            <person name="de Eugenio L."/>
            <person name="Morin E."/>
            <person name="Martinez A.T."/>
            <person name="Baldrian P."/>
            <person name="Stursova M."/>
            <person name="Martinez M.J."/>
            <person name="Novotny C."/>
            <person name="Magnuson J.K."/>
            <person name="Spatafora J.W."/>
            <person name="Maurice S."/>
            <person name="Pangilinan J."/>
            <person name="Andreopoulos W."/>
            <person name="LaButti K."/>
            <person name="Hundley H."/>
            <person name="Na H."/>
            <person name="Kuo A."/>
            <person name="Barry K."/>
            <person name="Lipzen A."/>
            <person name="Henrissat B."/>
            <person name="Riley R."/>
            <person name="Ahrendt S."/>
            <person name="Nagy L.G."/>
            <person name="Grigoriev I.V."/>
            <person name="Martin F."/>
            <person name="Rosso M.N."/>
        </authorList>
    </citation>
    <scope>NUCLEOTIDE SEQUENCE [LARGE SCALE GENOMIC DNA]</scope>
    <source>
        <strain evidence="2 3">CIRM-BRFM 1785</strain>
    </source>
</reference>
<feature type="domain" description="F-box" evidence="1">
    <location>
        <begin position="168"/>
        <end position="224"/>
    </location>
</feature>
<dbReference type="GeneID" id="72000215"/>
<gene>
    <name evidence="2" type="ORF">C8Q71DRAFT_579090</name>
</gene>
<organism evidence="2 3">
    <name type="scientific">Rhodofomes roseus</name>
    <dbReference type="NCBI Taxonomy" id="34475"/>
    <lineage>
        <taxon>Eukaryota</taxon>
        <taxon>Fungi</taxon>
        <taxon>Dikarya</taxon>
        <taxon>Basidiomycota</taxon>
        <taxon>Agaricomycotina</taxon>
        <taxon>Agaricomycetes</taxon>
        <taxon>Polyporales</taxon>
        <taxon>Rhodofomes</taxon>
    </lineage>
</organism>
<proteinExistence type="predicted"/>
<evidence type="ECO:0000313" key="2">
    <source>
        <dbReference type="EMBL" id="KAH9836953.1"/>
    </source>
</evidence>
<keyword evidence="3" id="KW-1185">Reference proteome</keyword>